<keyword evidence="1" id="KW-1185">Reference proteome</keyword>
<protein>
    <submittedName>
        <fullName evidence="2">Uncharacterized protein LOC108704198</fullName>
    </submittedName>
</protein>
<reference evidence="2" key="1">
    <citation type="submission" date="2025-08" db="UniProtKB">
        <authorList>
            <consortium name="RefSeq"/>
        </authorList>
    </citation>
    <scope>IDENTIFICATION</scope>
    <source>
        <strain evidence="2">J_2021</strain>
        <tissue evidence="2">Erythrocytes</tissue>
    </source>
</reference>
<evidence type="ECO:0000313" key="2">
    <source>
        <dbReference type="RefSeq" id="XP_041435346.1"/>
    </source>
</evidence>
<dbReference type="RefSeq" id="XP_041435346.1">
    <property type="nucleotide sequence ID" value="XM_041579412.1"/>
</dbReference>
<sequence>MEPDPKKAKLSKVLIRLCDAFTRTEGNIICPLIKAENSVRVLYKLEEYVLHRIVRQAGAEIGLTNPTFLWKSGATYRNMEGNLFVEYFASVSFDENNLKQYQKMLAQKLTAVSKVKHILIDYVRDTEDIIPQPIISETSFKLHKLKLCYEGLTTISEDIDKEPDLNVIADTIKSNFDDLRGQYTKFAVMSENGKGKSFILNLLLLLTADNNEEYKENNANLKLPQDIEENKTVEEIEEDEDLPDVVKDVLKTATYKDQCAKTVIESLCCQLPRHIEENKTVEETEEDEDLPDVSIKQSNSSLLNLVNYFSARSTIDVEPFILAQKKREEKYESTTKCIIHLRYGTVYQMSVNYFTEEELQHQLFDLVTLNGEDAVVFQVKERALDCLKARFQILTDHEIPSDIEESNGKFNSAKDIVLSEDVKQFAGQTELYIGNGRDALKDRLAMQAILRQLTTSQEEDKDKAEEYKKRIAAVKQIIIYLPSKILYGGKEILEMPGTDDSDPMAMDLIKTTLNEVDAVIVVSDLSEIAEKEVKDLLFSSDLAKYWKENPRSYKLILLAYPEKNEFQFGKDDSETIQLLEEQEKKKRKAVLNLNRKMLKMDTDDLKNSIITEYILPLLHTSILAQPTVQGEEYRVFQKNQTFLQYTGINNLITIIDEFVSSRQNVTTEEVKAQLSHFHHEIHSKNITEAARSFLHALNSRENKVKCGKNLNIDRDWIYFDGEIKKMLCDLVETEIHVVLKMNIEHAVINWIRNKNKIQSLGIFSPHFCGRNPVYKMLLYNIFFDGIKEKKVHLFRVMKSRIEVLFKQCKSKILNRYEVFLRSLLRHSHDPFTLQFVQNTMEKKLNDELAWYLETKGGLYSVETMTKCFEESQNESFRKNILVPIYSSNSPLKTVIQNSNVNAGKYEKRISLQHGRSLSLLQQHPATTIQTDKYLINIITCMMDIKQLFLNKLSALHEERLADKRMTPERSSKMWQRLVHHMQLISNLRHHRRHSDVLEDLIHMMSANLDEP</sequence>
<evidence type="ECO:0000313" key="1">
    <source>
        <dbReference type="Proteomes" id="UP000186698"/>
    </source>
</evidence>
<name>A0A1L8HKY3_XENLA</name>
<dbReference type="AlphaFoldDB" id="A0A1L8HKY3"/>
<proteinExistence type="predicted"/>
<gene>
    <name evidence="2" type="primary">LOC108704198</name>
</gene>
<dbReference type="Proteomes" id="UP000186698">
    <property type="component" value="Chromosome 1S"/>
</dbReference>
<organism evidence="1 2">
    <name type="scientific">Xenopus laevis</name>
    <name type="common">African clawed frog</name>
    <dbReference type="NCBI Taxonomy" id="8355"/>
    <lineage>
        <taxon>Eukaryota</taxon>
        <taxon>Metazoa</taxon>
        <taxon>Chordata</taxon>
        <taxon>Craniata</taxon>
        <taxon>Vertebrata</taxon>
        <taxon>Euteleostomi</taxon>
        <taxon>Amphibia</taxon>
        <taxon>Batrachia</taxon>
        <taxon>Anura</taxon>
        <taxon>Pipoidea</taxon>
        <taxon>Pipidae</taxon>
        <taxon>Xenopodinae</taxon>
        <taxon>Xenopus</taxon>
        <taxon>Xenopus</taxon>
    </lineage>
</organism>
<dbReference type="KEGG" id="xla:108704198"/>
<dbReference type="PaxDb" id="8355-A0A1L8HKY3"/>
<dbReference type="OrthoDB" id="9896179at2759"/>
<dbReference type="GeneID" id="108704198"/>
<accession>A0A1L8HKY3</accession>